<proteinExistence type="predicted"/>
<dbReference type="EMBL" id="BARS01006885">
    <property type="protein sequence ID" value="GAF75108.1"/>
    <property type="molecule type" value="Genomic_DNA"/>
</dbReference>
<protein>
    <submittedName>
        <fullName evidence="1">Uncharacterized protein</fullName>
    </submittedName>
</protein>
<sequence length="81" mass="9281">MTETERIELEELGFVEVDKGFRKSMWPSISIGVYPEGGRVVLVEYVKPEGELLFRQRFESLEQFLNITSFDTGDGYGAPPY</sequence>
<reference evidence="1" key="1">
    <citation type="journal article" date="2014" name="Front. Microbiol.">
        <title>High frequency of phylogenetically diverse reductive dehalogenase-homologous genes in deep subseafloor sedimentary metagenomes.</title>
        <authorList>
            <person name="Kawai M."/>
            <person name="Futagami T."/>
            <person name="Toyoda A."/>
            <person name="Takaki Y."/>
            <person name="Nishi S."/>
            <person name="Hori S."/>
            <person name="Arai W."/>
            <person name="Tsubouchi T."/>
            <person name="Morono Y."/>
            <person name="Uchiyama I."/>
            <person name="Ito T."/>
            <person name="Fujiyama A."/>
            <person name="Inagaki F."/>
            <person name="Takami H."/>
        </authorList>
    </citation>
    <scope>NUCLEOTIDE SEQUENCE</scope>
    <source>
        <strain evidence="1">Expedition CK06-06</strain>
    </source>
</reference>
<evidence type="ECO:0000313" key="1">
    <source>
        <dbReference type="EMBL" id="GAF75108.1"/>
    </source>
</evidence>
<organism evidence="1">
    <name type="scientific">marine sediment metagenome</name>
    <dbReference type="NCBI Taxonomy" id="412755"/>
    <lineage>
        <taxon>unclassified sequences</taxon>
        <taxon>metagenomes</taxon>
        <taxon>ecological metagenomes</taxon>
    </lineage>
</organism>
<name>X0S205_9ZZZZ</name>
<gene>
    <name evidence="1" type="ORF">S01H1_13344</name>
</gene>
<dbReference type="AlphaFoldDB" id="X0S205"/>
<comment type="caution">
    <text evidence="1">The sequence shown here is derived from an EMBL/GenBank/DDBJ whole genome shotgun (WGS) entry which is preliminary data.</text>
</comment>
<accession>X0S205</accession>